<sequence length="633" mass="72654">MPRTDSSRMNKYRSVYSKEKQRELDPGILSEAVVKWLKEELGHRPGRTSLVTEDVSENELTKEVIQKVCKKEFIPIFRFLVDNVKSSKEVARIRQQQVAGASVKNSSVRGPKLEKKSKKINARIVVEEKQTETLIAKIDEVESEIRKLRFEIDDKRNKLYMKRAYHAVCEDIIETTKKHEKIVNESKGNTAVSEDIKLKLGTETSTMLEVKEICEKIKLFVHNMISNDGYNNEKIIANIRMPVDDLVKRIPSTVILKSISNVMKSTTHDLKIQSDEYVQRFKETGNEDAHEIQRLLHQSQLNHVDRFVETEKILNEMSGIEDKIEMKLRKIGNLVQSGYSHAPSLSNQIMLAIKSKAETEAAQASFNKLQNHAELLKSQCAAIGPRNDELNGLIDLVTALDRTLKEKKTAIQSLIKFNSSIRSNLVVKINETINFVEDTLIPFSSTIEPLSKDIDERIIRESESIMLSLLVAMTSLTCLFEFSMSRCLDTLGVYRTHDDEFIQYIKRALRIPSQTAIEEIFPAIDRIKREGLAYELAFMHLKYSMKACHFDFQSMVNQMLFSVRANNISSDMDETYSKTIDASRSAVDILKKRLRRQEQEFLSNEVEKLKQEISKAENAEDIINDIQEIIAEK</sequence>
<dbReference type="InterPro" id="IPR044706">
    <property type="entry name" value="AUG5_plant"/>
</dbReference>
<name>A0A9N8WQ16_9GLOM</name>
<dbReference type="GO" id="GO:0070652">
    <property type="term" value="C:HAUS complex"/>
    <property type="evidence" value="ECO:0007669"/>
    <property type="project" value="InterPro"/>
</dbReference>
<dbReference type="PANTHER" id="PTHR34968:SF1">
    <property type="entry name" value="AUGMIN SUBUNIT 5"/>
    <property type="match status" value="1"/>
</dbReference>
<organism evidence="2 3">
    <name type="scientific">Paraglomus brasilianum</name>
    <dbReference type="NCBI Taxonomy" id="144538"/>
    <lineage>
        <taxon>Eukaryota</taxon>
        <taxon>Fungi</taxon>
        <taxon>Fungi incertae sedis</taxon>
        <taxon>Mucoromycota</taxon>
        <taxon>Glomeromycotina</taxon>
        <taxon>Glomeromycetes</taxon>
        <taxon>Paraglomerales</taxon>
        <taxon>Paraglomeraceae</taxon>
        <taxon>Paraglomus</taxon>
    </lineage>
</organism>
<evidence type="ECO:0000256" key="1">
    <source>
        <dbReference type="SAM" id="Coils"/>
    </source>
</evidence>
<keyword evidence="3" id="KW-1185">Reference proteome</keyword>
<dbReference type="InterPro" id="IPR029131">
    <property type="entry name" value="HAUS5"/>
</dbReference>
<dbReference type="EMBL" id="CAJVPI010000155">
    <property type="protein sequence ID" value="CAG8490861.1"/>
    <property type="molecule type" value="Genomic_DNA"/>
</dbReference>
<keyword evidence="1" id="KW-0175">Coiled coil</keyword>
<feature type="coiled-coil region" evidence="1">
    <location>
        <begin position="580"/>
        <end position="629"/>
    </location>
</feature>
<dbReference type="AlphaFoldDB" id="A0A9N8WQ16"/>
<reference evidence="2" key="1">
    <citation type="submission" date="2021-06" db="EMBL/GenBank/DDBJ databases">
        <authorList>
            <person name="Kallberg Y."/>
            <person name="Tangrot J."/>
            <person name="Rosling A."/>
        </authorList>
    </citation>
    <scope>NUCLEOTIDE SEQUENCE</scope>
    <source>
        <strain evidence="2">BR232B</strain>
    </source>
</reference>
<comment type="caution">
    <text evidence="2">The sequence shown here is derived from an EMBL/GenBank/DDBJ whole genome shotgun (WGS) entry which is preliminary data.</text>
</comment>
<dbReference type="Proteomes" id="UP000789739">
    <property type="component" value="Unassembled WGS sequence"/>
</dbReference>
<dbReference type="PANTHER" id="PTHR34968">
    <property type="entry name" value="AUGMIN SUBUNIT 5"/>
    <property type="match status" value="1"/>
</dbReference>
<evidence type="ECO:0000313" key="3">
    <source>
        <dbReference type="Proteomes" id="UP000789739"/>
    </source>
</evidence>
<dbReference type="OrthoDB" id="2019614at2759"/>
<dbReference type="GO" id="GO:0005876">
    <property type="term" value="C:spindle microtubule"/>
    <property type="evidence" value="ECO:0007669"/>
    <property type="project" value="InterPro"/>
</dbReference>
<proteinExistence type="predicted"/>
<feature type="coiled-coil region" evidence="1">
    <location>
        <begin position="131"/>
        <end position="158"/>
    </location>
</feature>
<protein>
    <submittedName>
        <fullName evidence="2">8737_t:CDS:1</fullName>
    </submittedName>
</protein>
<accession>A0A9N8WQ16</accession>
<dbReference type="Pfam" id="PF14817">
    <property type="entry name" value="HAUS5"/>
    <property type="match status" value="1"/>
</dbReference>
<gene>
    <name evidence="2" type="ORF">PBRASI_LOCUS2097</name>
</gene>
<dbReference type="GO" id="GO:0051225">
    <property type="term" value="P:spindle assembly"/>
    <property type="evidence" value="ECO:0007669"/>
    <property type="project" value="InterPro"/>
</dbReference>
<evidence type="ECO:0000313" key="2">
    <source>
        <dbReference type="EMBL" id="CAG8490861.1"/>
    </source>
</evidence>